<evidence type="ECO:0000313" key="2">
    <source>
        <dbReference type="Proteomes" id="UP001497516"/>
    </source>
</evidence>
<reference evidence="1 2" key="1">
    <citation type="submission" date="2024-04" db="EMBL/GenBank/DDBJ databases">
        <authorList>
            <person name="Fracassetti M."/>
        </authorList>
    </citation>
    <scope>NUCLEOTIDE SEQUENCE [LARGE SCALE GENOMIC DNA]</scope>
</reference>
<dbReference type="EMBL" id="OZ034814">
    <property type="protein sequence ID" value="CAL1358557.1"/>
    <property type="molecule type" value="Genomic_DNA"/>
</dbReference>
<proteinExistence type="predicted"/>
<dbReference type="AlphaFoldDB" id="A0AAV2CPQ0"/>
<gene>
    <name evidence="1" type="ORF">LTRI10_LOCUS6106</name>
</gene>
<sequence>MNVRILTLTLGDCMSSIVGNSGLITGGLIMRTVKKSSRENGKKGANHHSNLANCSRDLISWSRTNVNNAAIRIKVIEERLRTIMELTRDPIYEEEEITLKLELNKLWLEEEIFWRQRSNVHWLQGGDQNSRPQEYCG</sequence>
<organism evidence="1 2">
    <name type="scientific">Linum trigynum</name>
    <dbReference type="NCBI Taxonomy" id="586398"/>
    <lineage>
        <taxon>Eukaryota</taxon>
        <taxon>Viridiplantae</taxon>
        <taxon>Streptophyta</taxon>
        <taxon>Embryophyta</taxon>
        <taxon>Tracheophyta</taxon>
        <taxon>Spermatophyta</taxon>
        <taxon>Magnoliopsida</taxon>
        <taxon>eudicotyledons</taxon>
        <taxon>Gunneridae</taxon>
        <taxon>Pentapetalae</taxon>
        <taxon>rosids</taxon>
        <taxon>fabids</taxon>
        <taxon>Malpighiales</taxon>
        <taxon>Linaceae</taxon>
        <taxon>Linum</taxon>
    </lineage>
</organism>
<name>A0AAV2CPQ0_9ROSI</name>
<protein>
    <submittedName>
        <fullName evidence="1">Uncharacterized protein</fullName>
    </submittedName>
</protein>
<keyword evidence="2" id="KW-1185">Reference proteome</keyword>
<evidence type="ECO:0000313" key="1">
    <source>
        <dbReference type="EMBL" id="CAL1358557.1"/>
    </source>
</evidence>
<dbReference type="Proteomes" id="UP001497516">
    <property type="component" value="Chromosome 10"/>
</dbReference>
<accession>A0AAV2CPQ0</accession>